<evidence type="ECO:0000256" key="2">
    <source>
        <dbReference type="ARBA" id="ARBA00022679"/>
    </source>
</evidence>
<evidence type="ECO:0000313" key="5">
    <source>
        <dbReference type="Proteomes" id="UP001642487"/>
    </source>
</evidence>
<organism evidence="4 5">
    <name type="scientific">Citrullus colocynthis</name>
    <name type="common">colocynth</name>
    <dbReference type="NCBI Taxonomy" id="252529"/>
    <lineage>
        <taxon>Eukaryota</taxon>
        <taxon>Viridiplantae</taxon>
        <taxon>Streptophyta</taxon>
        <taxon>Embryophyta</taxon>
        <taxon>Tracheophyta</taxon>
        <taxon>Spermatophyta</taxon>
        <taxon>Magnoliopsida</taxon>
        <taxon>eudicotyledons</taxon>
        <taxon>Gunneridae</taxon>
        <taxon>Pentapetalae</taxon>
        <taxon>rosids</taxon>
        <taxon>fabids</taxon>
        <taxon>Cucurbitales</taxon>
        <taxon>Cucurbitaceae</taxon>
        <taxon>Benincaseae</taxon>
        <taxon>Citrullus</taxon>
    </lineage>
</organism>
<evidence type="ECO:0000259" key="3">
    <source>
        <dbReference type="Pfam" id="PF00588"/>
    </source>
</evidence>
<dbReference type="PANTHER" id="PTHR12029:SF11">
    <property type="entry name" value="METHYLTRANSFERASE TARBP1-RELATED"/>
    <property type="match status" value="1"/>
</dbReference>
<gene>
    <name evidence="4" type="ORF">CITCOLO1_LOCUS13642</name>
</gene>
<evidence type="ECO:0000256" key="1">
    <source>
        <dbReference type="ARBA" id="ARBA00022603"/>
    </source>
</evidence>
<accession>A0ABP0YQS9</accession>
<dbReference type="Proteomes" id="UP001642487">
    <property type="component" value="Chromosome 5"/>
</dbReference>
<dbReference type="InterPro" id="IPR044748">
    <property type="entry name" value="Trm3/TARBP1_C"/>
</dbReference>
<dbReference type="InterPro" id="IPR029028">
    <property type="entry name" value="Alpha/beta_knot_MTases"/>
</dbReference>
<name>A0ABP0YQS9_9ROSI</name>
<keyword evidence="2" id="KW-0808">Transferase</keyword>
<dbReference type="EMBL" id="OZ021739">
    <property type="protein sequence ID" value="CAK9321563.1"/>
    <property type="molecule type" value="Genomic_DNA"/>
</dbReference>
<dbReference type="InterPro" id="IPR029026">
    <property type="entry name" value="tRNA_m1G_MTases_N"/>
</dbReference>
<dbReference type="SUPFAM" id="SSF75217">
    <property type="entry name" value="alpha/beta knot"/>
    <property type="match status" value="1"/>
</dbReference>
<dbReference type="CDD" id="cd18091">
    <property type="entry name" value="SpoU-like_TRM3-like"/>
    <property type="match status" value="1"/>
</dbReference>
<reference evidence="4 5" key="1">
    <citation type="submission" date="2024-03" db="EMBL/GenBank/DDBJ databases">
        <authorList>
            <person name="Gkanogiannis A."/>
            <person name="Becerra Lopez-Lavalle L."/>
        </authorList>
    </citation>
    <scope>NUCLEOTIDE SEQUENCE [LARGE SCALE GENOMIC DNA]</scope>
</reference>
<dbReference type="PANTHER" id="PTHR12029">
    <property type="entry name" value="RNA METHYLTRANSFERASE"/>
    <property type="match status" value="1"/>
</dbReference>
<dbReference type="InterPro" id="IPR001537">
    <property type="entry name" value="SpoU_MeTrfase"/>
</dbReference>
<keyword evidence="1" id="KW-0489">Methyltransferase</keyword>
<feature type="domain" description="tRNA/rRNA methyltransferase SpoU type" evidence="3">
    <location>
        <begin position="1737"/>
        <end position="1879"/>
    </location>
</feature>
<evidence type="ECO:0000313" key="4">
    <source>
        <dbReference type="EMBL" id="CAK9321563.1"/>
    </source>
</evidence>
<dbReference type="InterPro" id="IPR045330">
    <property type="entry name" value="TRM3/TARBP1"/>
</dbReference>
<keyword evidence="5" id="KW-1185">Reference proteome</keyword>
<dbReference type="Pfam" id="PF00588">
    <property type="entry name" value="SpoU_methylase"/>
    <property type="match status" value="1"/>
</dbReference>
<dbReference type="Gene3D" id="3.40.1280.10">
    <property type="match status" value="1"/>
</dbReference>
<protein>
    <recommendedName>
        <fullName evidence="3">tRNA/rRNA methyltransferase SpoU type domain-containing protein</fullName>
    </recommendedName>
</protein>
<proteinExistence type="predicted"/>
<sequence length="1889" mass="211904">MSNKSFSMASVFSSLSESFRRVPPMAVPAILDCLFASTGLSPSELFDSLLQTFPKNIDDASTKEGKLDADQRNYITSLVCALCHILKKNGTDSDALKSFIWKSFVPLINKAATLSREMLNQVSESFIDVVAETNSWPIVEATLIPFCISSALCSTSVLQNVELDTFEGERFPVILGSNVPVHEPRMDNQTMDGCGFLQLPLACHVLAIMLDAVLCNRQAPYTSDIAVSNGYQKAEEFTVKLIWHICNLSEQMLLQSSDHRSSAICYLLPVIFEALLSHHSLEISIQGHACNLSRNQFLIKIWKCCKKLFSFGTLERRDAYRVLSLYLCFFPHNEEVGGAGMRDDGEEFDIKADKDFWDEIKSGLVDKESSVRKQSLHILKKALSLNERVNTSTVPKTISSGKDNNVRGITKRERWANKEANSLGVGLICSQHEIVTNSRQQQWEAFILLYEMLEEYGSHLVEAAWSHQISLLLQDPTSIKLDSFSSGIHQNQIEVSGEIFSWLSILWVRGFHHDNPLVRCLIMQSFLAIEWRDKVPCLKSLPETFIIGPFIEALNDPVQHKDFGLKGVYSSKTVEGATRFICQYANILDARRRVVFLHQLTSLAKKKSFGRVGLISLSECIASAASIVGFDYNSQGECFNGSSLSSQRDLIAYSLGCKLELLDDLRFVVESSKQHFNPSYRLQVCAKALDAAASVLCTSNLALEVVLHFISALPREATVHGGCLRRKMQNWLLGCGKKCCSGSCCSTETKFMKSLIEFPKRFTYHNHSSDAFVTYDDEELVAWEGEAKRWARVVFIAVKEEHHLTPILTFIHNHGVNICKQKSDLEGIRVKFLILIMTLVQELQLVQQKIGHCNYKCESDELTLSEPRDYWSYAEPTIFSQKIANLLPSLQVELVSFATVSCSIFWSNIKSDETGLPGSVKGKLGGPSQRRLPSAVATLVLLAVTSTKAVASVLSCCRQFRILCSNNSGVEFLLTFMLKTVSSLAYHSESGAEICLATYEALASVLQVLVSEFSSEALRFIRDDSTICHPGVEGRPLLDSLILTFHQHVNGLLDAGVLVRTRRAVLLKWKWLCLESLLSIPYCALQNGISLVDNNVFLSEAALLQIFNDLVESLENAGECSVLPMLRLVRLTLCLFYKGKSGLLVTSCNGVNSEMMWRLVHSSWILHVSCNKRRVAHIAALLSSVLHSSTFSESSMHLSDGGPGPLKWFIEKILEEGTKSPRTFRLAALHLTGMWLSHPWTIKYYLKELKLLSLYGSIAFDEDFEAELTDYDTRTEVSLLAESPDPELTEVFINTELYARVSVAVLFHKLADLADMTGLSNEYGTRYDAVESGKLFLLELLDSVVNSNDLAKELYKKHSAIHRRKIRAWQMICILSKFVCQDIIQQVSCSLHVSLSRNNLPSVRQYLETFAISIYLKFPTLCGLIYASMEMVTPVTTCCSTSSEAWGGLDNCKPTCHYGCHDVNMVKEQLVPILQDYNMRPQVLSSYVYIATNVILHATKAVQSSHLNELLPPLVPQLTSHHHSLRGFTQLLVYHVLCKFFPAVEFRPTGNIPLEKRCFEDLKSYLEKNPDCVRLRASMEGYLHAYNPARSVTPSGIFSSRVKDLEFECVPTSLMEQVLNFLNDVREDLRCSMANDLTAIQNESFKTIEDHNLMGISSDINEEKPTSKLPVPTSLDFQKKVTLSKHEKKDTESSSYLGSKEAYKFLNEMEGEDQLLNQLLHSRSLSMEDFRTNRQNFILVASLLDRIPNLAGLARTCEVFKAAGLAIADLNVLNDKQFQLISVTAEKWVPIVEVPVNSMKLFLEKKKREGFSILGLEQTANSVPLDQYAFPKKTVLVLGREKEGIPVDIIHILDACVEIPQLGVVRSLNVHVSGAIALWEFTRQQRHQF</sequence>